<dbReference type="Gene3D" id="3.40.1010.10">
    <property type="entry name" value="Cobalt-precorrin-4 Transmethylase, Domain 1"/>
    <property type="match status" value="1"/>
</dbReference>
<keyword evidence="3" id="KW-1185">Reference proteome</keyword>
<evidence type="ECO:0000313" key="2">
    <source>
        <dbReference type="EMBL" id="GER05257.1"/>
    </source>
</evidence>
<sequence>MTRKTGSLVAVGTGMMLGAQISPIAKTEIMRAEKVFSLVDGIAEKWLEQLSPHLESLQSSYAVGRFRPDSYREMVERVMAAVRAGQRVCIAAYGHPGIFACVPHWAIEAARAEGYEARMEPGISADACLYADLGLGSRQPGQPVL</sequence>
<reference evidence="2 3" key="1">
    <citation type="submission" date="2019-09" db="EMBL/GenBank/DDBJ databases">
        <title>NBRP : Genome information of microbial organism related human and environment.</title>
        <authorList>
            <person name="Hattori M."/>
            <person name="Oshima K."/>
            <person name="Inaba H."/>
            <person name="Suda W."/>
            <person name="Sakamoto M."/>
            <person name="Iino T."/>
            <person name="Kitahara M."/>
            <person name="Oshida Y."/>
            <person name="Iida T."/>
            <person name="Kudo T."/>
            <person name="Itoh T."/>
            <person name="Ohkuma M."/>
        </authorList>
    </citation>
    <scope>NUCLEOTIDE SEQUENCE [LARGE SCALE GENOMIC DNA]</scope>
    <source>
        <strain evidence="2 3">Q-1</strain>
    </source>
</reference>
<dbReference type="AlphaFoldDB" id="A0A5A7NBG0"/>
<protein>
    <recommendedName>
        <fullName evidence="1">Tetrapyrrole methylase domain-containing protein</fullName>
    </recommendedName>
</protein>
<dbReference type="EMBL" id="BKCN01000020">
    <property type="protein sequence ID" value="GER05257.1"/>
    <property type="molecule type" value="Genomic_DNA"/>
</dbReference>
<dbReference type="Pfam" id="PF00590">
    <property type="entry name" value="TP_methylase"/>
    <property type="match status" value="1"/>
</dbReference>
<dbReference type="InterPro" id="IPR035996">
    <property type="entry name" value="4pyrrol_Methylase_sf"/>
</dbReference>
<dbReference type="InterPro" id="IPR014777">
    <property type="entry name" value="4pyrrole_Mease_sub1"/>
</dbReference>
<dbReference type="CDD" id="cd19916">
    <property type="entry name" value="OphMA_like"/>
    <property type="match status" value="1"/>
</dbReference>
<comment type="caution">
    <text evidence="2">The sequence shown here is derived from an EMBL/GenBank/DDBJ whole genome shotgun (WGS) entry which is preliminary data.</text>
</comment>
<dbReference type="InterPro" id="IPR000878">
    <property type="entry name" value="4pyrrol_Mease"/>
</dbReference>
<dbReference type="RefSeq" id="WP_150007353.1">
    <property type="nucleotide sequence ID" value="NZ_BKCN01000020.1"/>
</dbReference>
<dbReference type="Proteomes" id="UP000324996">
    <property type="component" value="Unassembled WGS sequence"/>
</dbReference>
<proteinExistence type="predicted"/>
<accession>A0A5A7NBG0</accession>
<dbReference type="SUPFAM" id="SSF53790">
    <property type="entry name" value="Tetrapyrrole methylase"/>
    <property type="match status" value="1"/>
</dbReference>
<feature type="domain" description="Tetrapyrrole methylase" evidence="1">
    <location>
        <begin position="8"/>
        <end position="142"/>
    </location>
</feature>
<organism evidence="2 3">
    <name type="scientific">Iodidimonas nitroreducens</name>
    <dbReference type="NCBI Taxonomy" id="1236968"/>
    <lineage>
        <taxon>Bacteria</taxon>
        <taxon>Pseudomonadati</taxon>
        <taxon>Pseudomonadota</taxon>
        <taxon>Alphaproteobacteria</taxon>
        <taxon>Iodidimonadales</taxon>
        <taxon>Iodidimonadaceae</taxon>
        <taxon>Iodidimonas</taxon>
    </lineage>
</organism>
<dbReference type="GO" id="GO:0008168">
    <property type="term" value="F:methyltransferase activity"/>
    <property type="evidence" value="ECO:0007669"/>
    <property type="project" value="InterPro"/>
</dbReference>
<name>A0A5A7NBG0_9PROT</name>
<evidence type="ECO:0000259" key="1">
    <source>
        <dbReference type="Pfam" id="PF00590"/>
    </source>
</evidence>
<gene>
    <name evidence="2" type="ORF">JCM17846_29390</name>
</gene>
<evidence type="ECO:0000313" key="3">
    <source>
        <dbReference type="Proteomes" id="UP000324996"/>
    </source>
</evidence>